<proteinExistence type="predicted"/>
<dbReference type="AlphaFoldDB" id="A0A9D2ERN3"/>
<organism evidence="1 2">
    <name type="scientific">Candidatus Gemmiger excrementigallinarum</name>
    <dbReference type="NCBI Taxonomy" id="2838609"/>
    <lineage>
        <taxon>Bacteria</taxon>
        <taxon>Bacillati</taxon>
        <taxon>Bacillota</taxon>
        <taxon>Clostridia</taxon>
        <taxon>Eubacteriales</taxon>
        <taxon>Gemmiger</taxon>
    </lineage>
</organism>
<evidence type="ECO:0000313" key="1">
    <source>
        <dbReference type="EMBL" id="HIZ42270.1"/>
    </source>
</evidence>
<dbReference type="EMBL" id="DXBP01000045">
    <property type="protein sequence ID" value="HIZ42270.1"/>
    <property type="molecule type" value="Genomic_DNA"/>
</dbReference>
<dbReference type="Proteomes" id="UP000824048">
    <property type="component" value="Unassembled WGS sequence"/>
</dbReference>
<comment type="caution">
    <text evidence="1">The sequence shown here is derived from an EMBL/GenBank/DDBJ whole genome shotgun (WGS) entry which is preliminary data.</text>
</comment>
<name>A0A9D2ERN3_9FIRM</name>
<reference evidence="1" key="1">
    <citation type="journal article" date="2021" name="PeerJ">
        <title>Extensive microbial diversity within the chicken gut microbiome revealed by metagenomics and culture.</title>
        <authorList>
            <person name="Gilroy R."/>
            <person name="Ravi A."/>
            <person name="Getino M."/>
            <person name="Pursley I."/>
            <person name="Horton D.L."/>
            <person name="Alikhan N.F."/>
            <person name="Baker D."/>
            <person name="Gharbi K."/>
            <person name="Hall N."/>
            <person name="Watson M."/>
            <person name="Adriaenssens E.M."/>
            <person name="Foster-Nyarko E."/>
            <person name="Jarju S."/>
            <person name="Secka A."/>
            <person name="Antonio M."/>
            <person name="Oren A."/>
            <person name="Chaudhuri R.R."/>
            <person name="La Ragione R."/>
            <person name="Hildebrand F."/>
            <person name="Pallen M.J."/>
        </authorList>
    </citation>
    <scope>NUCLEOTIDE SEQUENCE</scope>
    <source>
        <strain evidence="1">ChiSxjej1B13-11774</strain>
    </source>
</reference>
<sequence>MEEKEIKETLEKQLKLLSERSQNAVEKELEGLSEAMVDIAKLLICL</sequence>
<gene>
    <name evidence="1" type="ORF">H9811_06885</name>
</gene>
<accession>A0A9D2ERN3</accession>
<protein>
    <submittedName>
        <fullName evidence="1">Uncharacterized protein</fullName>
    </submittedName>
</protein>
<evidence type="ECO:0000313" key="2">
    <source>
        <dbReference type="Proteomes" id="UP000824048"/>
    </source>
</evidence>
<reference evidence="1" key="2">
    <citation type="submission" date="2021-04" db="EMBL/GenBank/DDBJ databases">
        <authorList>
            <person name="Gilroy R."/>
        </authorList>
    </citation>
    <scope>NUCLEOTIDE SEQUENCE</scope>
    <source>
        <strain evidence="1">ChiSxjej1B13-11774</strain>
    </source>
</reference>